<organism evidence="1 2">
    <name type="scientific">Dubosiella muris</name>
    <dbReference type="NCBI Taxonomy" id="3038133"/>
    <lineage>
        <taxon>Bacteria</taxon>
        <taxon>Bacillati</taxon>
        <taxon>Bacillota</taxon>
        <taxon>Erysipelotrichia</taxon>
        <taxon>Erysipelotrichales</taxon>
        <taxon>Erysipelotrichaceae</taxon>
        <taxon>Dubosiella</taxon>
    </lineage>
</organism>
<dbReference type="EMBL" id="SRYG01000001">
    <property type="protein sequence ID" value="TGY67219.1"/>
    <property type="molecule type" value="Genomic_DNA"/>
</dbReference>
<accession>A0AC61RA12</accession>
<keyword evidence="2" id="KW-1185">Reference proteome</keyword>
<evidence type="ECO:0000313" key="1">
    <source>
        <dbReference type="EMBL" id="TGY67219.1"/>
    </source>
</evidence>
<protein>
    <submittedName>
        <fullName evidence="1">Uncharacterized protein</fullName>
    </submittedName>
</protein>
<evidence type="ECO:0000313" key="2">
    <source>
        <dbReference type="Proteomes" id="UP000308836"/>
    </source>
</evidence>
<gene>
    <name evidence="1" type="ORF">E5336_00105</name>
</gene>
<reference evidence="1" key="1">
    <citation type="submission" date="2019-04" db="EMBL/GenBank/DDBJ databases">
        <title>Microbes associate with the intestines of laboratory mice.</title>
        <authorList>
            <person name="Navarre W."/>
            <person name="Wong E."/>
            <person name="Huang K."/>
            <person name="Tropini C."/>
            <person name="Ng K."/>
            <person name="Yu B."/>
        </authorList>
    </citation>
    <scope>NUCLEOTIDE SEQUENCE</scope>
    <source>
        <strain evidence="1">NM09_H32</strain>
    </source>
</reference>
<name>A0AC61RA12_9FIRM</name>
<comment type="caution">
    <text evidence="1">The sequence shown here is derived from an EMBL/GenBank/DDBJ whole genome shotgun (WGS) entry which is preliminary data.</text>
</comment>
<sequence length="233" mass="27334">MNIYIAIFDQDIVRAENTKHFVAQLFHQLHFPCEIHILLDRASLMAVRHQVQLLFLDIDHDPKAIETGMQIKHTNKDCLIVLNSKNGAKLRQGYLTQATYYMIDSTSFSQFEKALKPALIHSFQNHLSFYDPSVSSTRIALHDILYFEFQRKTTYMILCSGQKIKTPYPLHVWMKKLRNTGFAQCFKSIYVRLDAILKIEKNEITLLNKQTLPLSRKYKPEFLEAWKDHTQVE</sequence>
<dbReference type="Proteomes" id="UP000308836">
    <property type="component" value="Unassembled WGS sequence"/>
</dbReference>
<proteinExistence type="predicted"/>